<feature type="compositionally biased region" description="Low complexity" evidence="13">
    <location>
        <begin position="1641"/>
        <end position="1651"/>
    </location>
</feature>
<sequence>MHQSTIVSPPKLGMKPPLSVTGPTPAVGTSNGAFVVPGQVLERQLQPTDLSKHSMNSNKLPTSIHPAPNLDKPTSSSTWQMYKSGGGHDPVAQPLSAPAPHVLDTRGQQAASYKVENPTPEHSQHVPNPPRSRAESQTNLDALLSVAAQVRALDQQAQNMVAGVPPSAHSTVVYAGHPSHVATAGSSQHVMVNPVAQNQPQAPLFFANAAPRLPMMYPNTPVLQYLMPQGDGTAVPYCVVLPTSDASGQAAPRLMMLPSIAPMYGAQRPMLFQQPIQLPVAVETTSTEAESQQIPSSSVIASAPAVTTTLPTHTAHAALPTPVPPEPPVPHAPPVPPATHTAPTVPPVAMVAPMPAAADETYRNITGQHVYADGTLMSIGDRSVYQWHQLLPFLGQVQPTEQPAPQNYVVSSSPATSLQGNHDNSDNRAPTSHNAPTAVDQRYPTGHHPSGQQSVAHTRHRVLEVEPRLTLPHEPETAPPAGQRESEDEVFFRFGDSNYHQINTDEYLMSPNALHTSTPSTSFDDPSGTSASHFSSEDGTPPTKRQRHTSEVDDKDPRSPRKKQGKDHIRRPMNAFMIFSKRHRSLVHQKHPNQDNRTVSKILGEWWYALSQGEKQKYHDLAFQVKEAHFKAHPDWKWCSKERKRSGSISRVRKASESSIGSVESAQIHQQLPTSDVAPLGMPAMHMLPTQHSGNIVVQSPHETSIMLETSQHHVNVAASTPQKQLIRTPDITTGGTHFQVSIAATTATTEHLVVHHESNPLFSQPIAPPSGQQWMGQPVTHERLRDMALSGARSRNPSMEIDLKCSERVVTDSEDETDGARQGGFNRQKFLPNSAYMQPTGSQGYKRPKPIKPMGSGSVSPLVGNALNERKDSSPFQPTGKVFKSLSPRLDKTSNQAVVPSASHATTSTVHLSQTSVISSAPTNQRQTSSHVTIPTNQQAVFMATGLNSSMSSSSVIQYIPHNYVAPCGGSSNSASPSNPALPSNSTSSNPMFKYKTEPGVVTSSSSVIVTKQTPPVMYEGNVEAPNYPVLLPHTVAMATQLVNSAPDIVGLPVTSFSATTGKPPAGSFNSKPVMQPQVRYVLPPMPTNSGSRVSGAGYSVAPSLPTLHTNMAGKTELLESGGRDSKPGSPATSASANKVNSRKPTSVVELLAQASALQPMVTQSLPAPPVSKVKTQHQHMRQNSLSPASKQITVPSHMAPRLTDTRRPSLPPMPLLQEQGRVGEPLTLRVKARSILPSADNHTPAEETIMTTTRQYHPFYSFKTDSQAMQDAGIQEPKRSEQLITIAPSSVPVVRSTSFSQAAASDHTLPHHLVPRFSSVMEQSVPVAIPATLTSAQHVSHSYIMSVTGSANMKNGATETVAIATVNSSGSSVVTLESPASAPQEVAQGRCGLFQKVRASVASVPVMSESYVSTQPHQITMKPDSTVSTTACSTQLSLTTSDIVVENKPVESSVQISPPSSTSTAATSSDPGGVLKLRPVPHKFPSRRRQSLMQSTSETSDGEGDSGQREVDFDPLGEPEGELVICETPRSEEEDEVGMENVELKASMKEQDDKRDRILDQVNFKAQFSQLPKFKPELIPTPGTPKELPTTPDVVLQSYRKKRKNSTDSPVTPNSPLHKRRQKQRKGSNTAGEVPITPLSAATSSSNLTSATRCEGDVFTFDNGEAVTRKDESDTSEPPDSKGSTLRQILDQRRLLVIQLFEEQGLYPKSQVTSEFQAKHSDVFPSKNCLQLKIREVRQKMMQVQDEEKQKQSNDLE</sequence>
<comment type="function">
    <text evidence="7">Transcriptional repressor which plays a role in development of the central nervous system (CNS). In concert with ATXN1 and ATXN1L, involved in brain development.</text>
</comment>
<keyword evidence="12" id="KW-0175">Coiled coil</keyword>
<proteinExistence type="evidence at transcript level"/>
<feature type="region of interest" description="Disordered" evidence="13">
    <location>
        <begin position="320"/>
        <end position="341"/>
    </location>
</feature>
<feature type="domain" description="HMG box" evidence="14">
    <location>
        <begin position="569"/>
        <end position="637"/>
    </location>
</feature>
<feature type="compositionally biased region" description="Basic residues" evidence="13">
    <location>
        <begin position="560"/>
        <end position="571"/>
    </location>
</feature>
<keyword evidence="6 11" id="KW-0539">Nucleus</keyword>
<feature type="compositionally biased region" description="Low complexity" evidence="13">
    <location>
        <begin position="516"/>
        <end position="530"/>
    </location>
</feature>
<evidence type="ECO:0000256" key="1">
    <source>
        <dbReference type="ARBA" id="ARBA00022491"/>
    </source>
</evidence>
<evidence type="ECO:0000256" key="12">
    <source>
        <dbReference type="SAM" id="Coils"/>
    </source>
</evidence>
<organism evidence="15">
    <name type="scientific">Phallusia mammillata</name>
    <dbReference type="NCBI Taxonomy" id="59560"/>
    <lineage>
        <taxon>Eukaryota</taxon>
        <taxon>Metazoa</taxon>
        <taxon>Chordata</taxon>
        <taxon>Tunicata</taxon>
        <taxon>Ascidiacea</taxon>
        <taxon>Phlebobranchia</taxon>
        <taxon>Ascidiidae</taxon>
        <taxon>Phallusia</taxon>
    </lineage>
</organism>
<evidence type="ECO:0000256" key="7">
    <source>
        <dbReference type="ARBA" id="ARBA00053962"/>
    </source>
</evidence>
<feature type="compositionally biased region" description="Basic and acidic residues" evidence="13">
    <location>
        <begin position="461"/>
        <end position="476"/>
    </location>
</feature>
<feature type="DNA-binding region" description="HMG box" evidence="11">
    <location>
        <begin position="569"/>
        <end position="637"/>
    </location>
</feature>
<feature type="region of interest" description="Disordered" evidence="13">
    <location>
        <begin position="642"/>
        <end position="670"/>
    </location>
</feature>
<keyword evidence="2" id="KW-0597">Phosphoprotein</keyword>
<accession>A0A6F9D8P2</accession>
<feature type="compositionally biased region" description="Pro residues" evidence="13">
    <location>
        <begin position="321"/>
        <end position="337"/>
    </location>
</feature>
<dbReference type="Pfam" id="PF25981">
    <property type="entry name" value="HTH_Cic_C"/>
    <property type="match status" value="1"/>
</dbReference>
<dbReference type="FunFam" id="1.10.30.10:FF:000010">
    <property type="entry name" value="Capicua transcriptional repressor b"/>
    <property type="match status" value="1"/>
</dbReference>
<feature type="compositionally biased region" description="Basic residues" evidence="13">
    <location>
        <begin position="1619"/>
        <end position="1628"/>
    </location>
</feature>
<protein>
    <recommendedName>
        <fullName evidence="10">Protein capicua homolog</fullName>
    </recommendedName>
</protein>
<dbReference type="Gene3D" id="1.10.30.10">
    <property type="entry name" value="High mobility group box domain"/>
    <property type="match status" value="1"/>
</dbReference>
<dbReference type="InterPro" id="IPR058606">
    <property type="entry name" value="HTH_Cic_C"/>
</dbReference>
<dbReference type="InterPro" id="IPR009071">
    <property type="entry name" value="HMG_box_dom"/>
</dbReference>
<evidence type="ECO:0000256" key="13">
    <source>
        <dbReference type="SAM" id="MobiDB-lite"/>
    </source>
</evidence>
<feature type="compositionally biased region" description="Basic residues" evidence="13">
    <location>
        <begin position="1481"/>
        <end position="1492"/>
    </location>
</feature>
<feature type="compositionally biased region" description="Polar residues" evidence="13">
    <location>
        <begin position="45"/>
        <end position="61"/>
    </location>
</feature>
<dbReference type="EMBL" id="LR783962">
    <property type="protein sequence ID" value="CAB3231215.1"/>
    <property type="molecule type" value="mRNA"/>
</dbReference>
<feature type="compositionally biased region" description="Polar residues" evidence="13">
    <location>
        <begin position="657"/>
        <end position="670"/>
    </location>
</feature>
<evidence type="ECO:0000256" key="11">
    <source>
        <dbReference type="PROSITE-ProRule" id="PRU00267"/>
    </source>
</evidence>
<keyword evidence="4 11" id="KW-0238">DNA-binding</keyword>
<evidence type="ECO:0000259" key="14">
    <source>
        <dbReference type="PROSITE" id="PS50118"/>
    </source>
</evidence>
<dbReference type="InterPro" id="IPR036910">
    <property type="entry name" value="HMG_box_dom_sf"/>
</dbReference>
<evidence type="ECO:0000256" key="6">
    <source>
        <dbReference type="ARBA" id="ARBA00023242"/>
    </source>
</evidence>
<feature type="region of interest" description="Disordered" evidence="13">
    <location>
        <begin position="1119"/>
        <end position="1146"/>
    </location>
</feature>
<dbReference type="SMART" id="SM00398">
    <property type="entry name" value="HMG"/>
    <property type="match status" value="1"/>
</dbReference>
<keyword evidence="3" id="KW-0805">Transcription regulation</keyword>
<dbReference type="GO" id="GO:0000981">
    <property type="term" value="F:DNA-binding transcription factor activity, RNA polymerase II-specific"/>
    <property type="evidence" value="ECO:0007669"/>
    <property type="project" value="TreeGrafter"/>
</dbReference>
<dbReference type="SUPFAM" id="SSF47095">
    <property type="entry name" value="HMG-box"/>
    <property type="match status" value="1"/>
</dbReference>
<feature type="region of interest" description="Disordered" evidence="13">
    <location>
        <begin position="404"/>
        <end position="486"/>
    </location>
</feature>
<feature type="region of interest" description="Disordered" evidence="13">
    <location>
        <begin position="1575"/>
        <end position="1594"/>
    </location>
</feature>
<feature type="compositionally biased region" description="Polar residues" evidence="13">
    <location>
        <begin position="72"/>
        <end position="81"/>
    </location>
</feature>
<reference evidence="15" key="1">
    <citation type="submission" date="2020-04" db="EMBL/GenBank/DDBJ databases">
        <authorList>
            <person name="Neveu A P."/>
        </authorList>
    </citation>
    <scope>NUCLEOTIDE SEQUENCE</scope>
    <source>
        <tissue evidence="15">Whole embryo</tissue>
    </source>
</reference>
<feature type="compositionally biased region" description="Polar residues" evidence="13">
    <location>
        <begin position="404"/>
        <end position="435"/>
    </location>
</feature>
<evidence type="ECO:0000256" key="3">
    <source>
        <dbReference type="ARBA" id="ARBA00023015"/>
    </source>
</evidence>
<evidence type="ECO:0000256" key="2">
    <source>
        <dbReference type="ARBA" id="ARBA00022553"/>
    </source>
</evidence>
<dbReference type="GO" id="GO:0000977">
    <property type="term" value="F:RNA polymerase II transcription regulatory region sequence-specific DNA binding"/>
    <property type="evidence" value="ECO:0007669"/>
    <property type="project" value="TreeGrafter"/>
</dbReference>
<feature type="coiled-coil region" evidence="12">
    <location>
        <begin position="1729"/>
        <end position="1756"/>
    </location>
</feature>
<feature type="compositionally biased region" description="Low complexity" evidence="13">
    <location>
        <begin position="1459"/>
        <end position="1471"/>
    </location>
</feature>
<dbReference type="GO" id="GO:0005634">
    <property type="term" value="C:nucleus"/>
    <property type="evidence" value="ECO:0007669"/>
    <property type="project" value="UniProtKB-UniRule"/>
</dbReference>
<dbReference type="PROSITE" id="PS50118">
    <property type="entry name" value="HMG_BOX_2"/>
    <property type="match status" value="1"/>
</dbReference>
<feature type="region of interest" description="Disordered" evidence="13">
    <location>
        <begin position="971"/>
        <end position="991"/>
    </location>
</feature>
<name>A0A6F9D8P2_9ASCI</name>
<feature type="region of interest" description="Disordered" evidence="13">
    <location>
        <begin position="1601"/>
        <end position="1651"/>
    </location>
</feature>
<evidence type="ECO:0000256" key="8">
    <source>
        <dbReference type="ARBA" id="ARBA00064662"/>
    </source>
</evidence>
<dbReference type="InterPro" id="IPR058607">
    <property type="entry name" value="HMG-box_Cic-like"/>
</dbReference>
<feature type="region of interest" description="Disordered" evidence="13">
    <location>
        <begin position="1452"/>
        <end position="1523"/>
    </location>
</feature>
<dbReference type="Pfam" id="PF00505">
    <property type="entry name" value="HMG_box"/>
    <property type="match status" value="1"/>
</dbReference>
<feature type="compositionally biased region" description="Polar residues" evidence="13">
    <location>
        <begin position="1678"/>
        <end position="1687"/>
    </location>
</feature>
<feature type="region of interest" description="Disordered" evidence="13">
    <location>
        <begin position="1"/>
        <end position="136"/>
    </location>
</feature>
<evidence type="ECO:0000256" key="5">
    <source>
        <dbReference type="ARBA" id="ARBA00023163"/>
    </source>
</evidence>
<evidence type="ECO:0000256" key="4">
    <source>
        <dbReference type="ARBA" id="ARBA00023125"/>
    </source>
</evidence>
<comment type="subunit">
    <text evidence="9">Interacts with ATXN1.</text>
</comment>
<feature type="region of interest" description="Disordered" evidence="13">
    <location>
        <begin position="810"/>
        <end position="853"/>
    </location>
</feature>
<comment type="subunit">
    <text evidence="8">Found in a complex with ATXN1 and ATXN1L.</text>
</comment>
<dbReference type="InterPro" id="IPR052412">
    <property type="entry name" value="CC-Dev_Transcription_Reg"/>
</dbReference>
<keyword evidence="5" id="KW-0804">Transcription</keyword>
<feature type="compositionally biased region" description="Low complexity" evidence="13">
    <location>
        <begin position="972"/>
        <end position="991"/>
    </location>
</feature>
<gene>
    <name evidence="15" type="primary">Cic</name>
</gene>
<feature type="region of interest" description="Disordered" evidence="13">
    <location>
        <begin position="511"/>
        <end position="572"/>
    </location>
</feature>
<evidence type="ECO:0000313" key="15">
    <source>
        <dbReference type="EMBL" id="CAB3231215.1"/>
    </source>
</evidence>
<dbReference type="PANTHER" id="PTHR13059:SF13">
    <property type="entry name" value="PROTEIN CAPICUA HOMOLOG"/>
    <property type="match status" value="1"/>
</dbReference>
<feature type="compositionally biased region" description="Basic and acidic residues" evidence="13">
    <location>
        <begin position="548"/>
        <end position="559"/>
    </location>
</feature>
<evidence type="ECO:0000256" key="9">
    <source>
        <dbReference type="ARBA" id="ARBA00065636"/>
    </source>
</evidence>
<feature type="compositionally biased region" description="Polar residues" evidence="13">
    <location>
        <begin position="1132"/>
        <end position="1146"/>
    </location>
</feature>
<dbReference type="CDD" id="cd21990">
    <property type="entry name" value="HMG-box_CIC-like"/>
    <property type="match status" value="1"/>
</dbReference>
<feature type="region of interest" description="Disordered" evidence="13">
    <location>
        <begin position="1665"/>
        <end position="1687"/>
    </location>
</feature>
<keyword evidence="1" id="KW-0678">Repressor</keyword>
<dbReference type="PANTHER" id="PTHR13059">
    <property type="entry name" value="HMG-BOX TRANSCRIPTION FACTOR BBX"/>
    <property type="match status" value="1"/>
</dbReference>
<evidence type="ECO:0000256" key="10">
    <source>
        <dbReference type="ARBA" id="ARBA00074291"/>
    </source>
</evidence>